<evidence type="ECO:0000256" key="1">
    <source>
        <dbReference type="SAM" id="SignalP"/>
    </source>
</evidence>
<name>A0A2M8IY26_9RHOB</name>
<comment type="caution">
    <text evidence="2">The sequence shown here is derived from an EMBL/GenBank/DDBJ whole genome shotgun (WGS) entry which is preliminary data.</text>
</comment>
<feature type="signal peptide" evidence="1">
    <location>
        <begin position="1"/>
        <end position="22"/>
    </location>
</feature>
<protein>
    <recommendedName>
        <fullName evidence="4">Lipoprotein</fullName>
    </recommendedName>
</protein>
<keyword evidence="3" id="KW-1185">Reference proteome</keyword>
<dbReference type="OrthoDB" id="7875539at2"/>
<evidence type="ECO:0008006" key="4">
    <source>
        <dbReference type="Google" id="ProtNLM"/>
    </source>
</evidence>
<dbReference type="PROSITE" id="PS51257">
    <property type="entry name" value="PROKAR_LIPOPROTEIN"/>
    <property type="match status" value="1"/>
</dbReference>
<keyword evidence="1" id="KW-0732">Signal</keyword>
<accession>A0A2M8IY26</accession>
<gene>
    <name evidence="2" type="ORF">CVM52_17150</name>
</gene>
<sequence>MFKSRIKAGSALALALCGGLAACGDTVGEQALYGGAAGAGASAIFNTDLLTGAAVGAAANLVYCQENPSRC</sequence>
<evidence type="ECO:0000313" key="2">
    <source>
        <dbReference type="EMBL" id="PJE35443.1"/>
    </source>
</evidence>
<dbReference type="RefSeq" id="WP_100163687.1">
    <property type="nucleotide sequence ID" value="NZ_PGTB01000091.1"/>
</dbReference>
<dbReference type="AlphaFoldDB" id="A0A2M8IY26"/>
<dbReference type="Proteomes" id="UP000231553">
    <property type="component" value="Unassembled WGS sequence"/>
</dbReference>
<dbReference type="EMBL" id="PGTB01000091">
    <property type="protein sequence ID" value="PJE35443.1"/>
    <property type="molecule type" value="Genomic_DNA"/>
</dbReference>
<proteinExistence type="predicted"/>
<organism evidence="2 3">
    <name type="scientific">Pseudooceanicola lipolyticus</name>
    <dbReference type="NCBI Taxonomy" id="2029104"/>
    <lineage>
        <taxon>Bacteria</taxon>
        <taxon>Pseudomonadati</taxon>
        <taxon>Pseudomonadota</taxon>
        <taxon>Alphaproteobacteria</taxon>
        <taxon>Rhodobacterales</taxon>
        <taxon>Paracoccaceae</taxon>
        <taxon>Pseudooceanicola</taxon>
    </lineage>
</organism>
<feature type="chain" id="PRO_5014818589" description="Lipoprotein" evidence="1">
    <location>
        <begin position="23"/>
        <end position="71"/>
    </location>
</feature>
<reference evidence="2 3" key="1">
    <citation type="journal article" date="2018" name="Int. J. Syst. Evol. Microbiol.">
        <title>Pseudooceanicola lipolyticus sp. nov., a marine alphaproteobacterium, reclassification of Oceanicola flagellatus as Pseudooceanicola flagellatus comb. nov. and emended description of the genus Pseudooceanicola.</title>
        <authorList>
            <person name="Huang M.-M."/>
            <person name="Guo L.-L."/>
            <person name="Wu Y.-H."/>
            <person name="Lai Q.-L."/>
            <person name="Shao Z.-Z."/>
            <person name="Wang C.-S."/>
            <person name="Wu M."/>
            <person name="Xu X.-W."/>
        </authorList>
    </citation>
    <scope>NUCLEOTIDE SEQUENCE [LARGE SCALE GENOMIC DNA]</scope>
    <source>
        <strain evidence="2 3">157</strain>
    </source>
</reference>
<evidence type="ECO:0000313" key="3">
    <source>
        <dbReference type="Proteomes" id="UP000231553"/>
    </source>
</evidence>